<reference evidence="1" key="1">
    <citation type="journal article" date="2008" name="Science">
        <title>The Physcomitrella genome reveals evolutionary insights into the conquest of land by plants.</title>
        <authorList>
            <person name="Rensing S."/>
            <person name="Lang D."/>
            <person name="Zimmer A."/>
            <person name="Terry A."/>
            <person name="Salamov A."/>
            <person name="Shapiro H."/>
            <person name="Nishiyama T."/>
            <person name="Perroud P.-F."/>
            <person name="Lindquist E."/>
            <person name="Kamisugi Y."/>
            <person name="Tanahashi T."/>
            <person name="Sakakibara K."/>
            <person name="Fujita T."/>
            <person name="Oishi K."/>
            <person name="Shin-I T."/>
            <person name="Kuroki Y."/>
            <person name="Toyoda A."/>
            <person name="Suzuki Y."/>
            <person name="Hashimoto A."/>
            <person name="Yamaguchi K."/>
            <person name="Sugano A."/>
            <person name="Kohara Y."/>
            <person name="Fujiyama A."/>
            <person name="Anterola A."/>
            <person name="Aoki S."/>
            <person name="Ashton N."/>
            <person name="Barbazuk W.B."/>
            <person name="Barker E."/>
            <person name="Bennetzen J."/>
            <person name="Bezanilla M."/>
            <person name="Blankenship R."/>
            <person name="Cho S.H."/>
            <person name="Dutcher S."/>
            <person name="Estelle M."/>
            <person name="Fawcett J.A."/>
            <person name="Gundlach H."/>
            <person name="Hanada K."/>
            <person name="Heyl A."/>
            <person name="Hicks K.A."/>
            <person name="Hugh J."/>
            <person name="Lohr M."/>
            <person name="Mayer K."/>
            <person name="Melkozernov A."/>
            <person name="Murata T."/>
            <person name="Nelson D."/>
            <person name="Pils B."/>
            <person name="Prigge M."/>
            <person name="Reiss B."/>
            <person name="Renner T."/>
            <person name="Rombauts S."/>
            <person name="Rushton P."/>
            <person name="Sanderfoot A."/>
            <person name="Schween G."/>
            <person name="Shiu S.-H."/>
            <person name="Stueber K."/>
            <person name="Theodoulou F.L."/>
            <person name="Tu H."/>
            <person name="Van de Peer Y."/>
            <person name="Verrier P.J."/>
            <person name="Waters E."/>
            <person name="Wood A."/>
            <person name="Yang L."/>
            <person name="Cove D."/>
            <person name="Cuming A."/>
            <person name="Hasebe M."/>
            <person name="Lucas S."/>
            <person name="Mishler D.B."/>
            <person name="Reski R."/>
            <person name="Grigoriev I."/>
            <person name="Quatrano R.S."/>
            <person name="Boore J.L."/>
        </authorList>
    </citation>
    <scope>NUCLEOTIDE SEQUENCE [LARGE SCALE GENOMIC DNA]</scope>
</reference>
<dbReference type="InParanoid" id="A0A2K1I9Z5"/>
<comment type="caution">
    <text evidence="1">The sequence shown here is derived from an EMBL/GenBank/DDBJ whole genome shotgun (WGS) entry which is preliminary data.</text>
</comment>
<dbReference type="AlphaFoldDB" id="A0A2K1I9Z5"/>
<dbReference type="EMBL" id="ABEU02000071">
    <property type="protein sequence ID" value="PNR26102.1"/>
    <property type="molecule type" value="Genomic_DNA"/>
</dbReference>
<protein>
    <submittedName>
        <fullName evidence="1">Uncharacterized protein</fullName>
    </submittedName>
</protein>
<sequence>MDFQRSQLKLNEKKWAAYSAAAAAKLCPPPPSAIVALLSLLFRLLPSESPRRVSELLP</sequence>
<evidence type="ECO:0000313" key="1">
    <source>
        <dbReference type="EMBL" id="PNR26102.1"/>
    </source>
</evidence>
<organism evidence="1">
    <name type="scientific">Physcomitrium patens</name>
    <name type="common">Spreading-leaved earth moss</name>
    <name type="synonym">Physcomitrella patens</name>
    <dbReference type="NCBI Taxonomy" id="3218"/>
    <lineage>
        <taxon>Eukaryota</taxon>
        <taxon>Viridiplantae</taxon>
        <taxon>Streptophyta</taxon>
        <taxon>Embryophyta</taxon>
        <taxon>Bryophyta</taxon>
        <taxon>Bryophytina</taxon>
        <taxon>Bryopsida</taxon>
        <taxon>Funariidae</taxon>
        <taxon>Funariales</taxon>
        <taxon>Funariaceae</taxon>
        <taxon>Physcomitrium</taxon>
    </lineage>
</organism>
<accession>A0A2K1I9Z5</accession>
<gene>
    <name evidence="1" type="ORF">PHYPA_031130</name>
</gene>
<reference evidence="1" key="2">
    <citation type="journal article" date="2018" name="Plant J.">
        <title>The Physcomitrella patens chromosome-scale assembly reveals moss genome structure and evolution.</title>
        <authorList>
            <person name="Lang D."/>
            <person name="Ullrich K.K."/>
            <person name="Murat F."/>
            <person name="Fuchs J."/>
            <person name="Jenkins J."/>
            <person name="Haas F.B."/>
            <person name="Piednoel M."/>
            <person name="Gundlach H."/>
            <person name="Van Bel M."/>
            <person name="Meyberg R."/>
            <person name="Vives C."/>
            <person name="Morata J."/>
            <person name="Symeonidi A."/>
            <person name="Hiss M."/>
            <person name="Muchero W."/>
            <person name="Kamisugi Y."/>
            <person name="Saleh O."/>
            <person name="Blanc G."/>
            <person name="Decker E.L."/>
            <person name="van Gessel N."/>
            <person name="Grimwood J."/>
            <person name="Hayes R.D."/>
            <person name="Graham S.W."/>
            <person name="Gunter L.E."/>
            <person name="McDaniel S.F."/>
            <person name="Hoernstein S.N.W."/>
            <person name="Larsson A."/>
            <person name="Li F.W."/>
            <person name="Perroud P.F."/>
            <person name="Phillips J."/>
            <person name="Ranjan P."/>
            <person name="Rokshar D.S."/>
            <person name="Rothfels C.J."/>
            <person name="Schneider L."/>
            <person name="Shu S."/>
            <person name="Stevenson D.W."/>
            <person name="Thummler F."/>
            <person name="Tillich M."/>
            <person name="Villarreal Aguilar J.C."/>
            <person name="Widiez T."/>
            <person name="Wong G.K."/>
            <person name="Wymore A."/>
            <person name="Zhang Y."/>
            <person name="Zimmer A.D."/>
            <person name="Quatrano R.S."/>
            <person name="Mayer K.F.X."/>
            <person name="Goodstein D."/>
            <person name="Casacuberta J.M."/>
            <person name="Vandepoele K."/>
            <person name="Reski R."/>
            <person name="Cuming A.C."/>
            <person name="Tuskan G.A."/>
            <person name="Maumus F."/>
            <person name="Salse J."/>
            <person name="Schmutz J."/>
            <person name="Rensing S.A."/>
        </authorList>
    </citation>
    <scope>NUCLEOTIDE SEQUENCE [LARGE SCALE GENOMIC DNA]</scope>
</reference>
<name>A0A2K1I9Z5_PHYPA</name>
<proteinExistence type="predicted"/>